<evidence type="ECO:0000256" key="1">
    <source>
        <dbReference type="SAM" id="MobiDB-lite"/>
    </source>
</evidence>
<reference evidence="3" key="1">
    <citation type="submission" date="2020-11" db="EMBL/GenBank/DDBJ databases">
        <title>Chlorella ohadii genome sequencing and assembly.</title>
        <authorList>
            <person name="Murik O."/>
            <person name="Treves H."/>
            <person name="Kedem I."/>
            <person name="Shotland Y."/>
            <person name="Kaplan A."/>
        </authorList>
    </citation>
    <scope>NUCLEOTIDE SEQUENCE</scope>
    <source>
        <strain evidence="3">1</strain>
    </source>
</reference>
<feature type="domain" description="ApaG" evidence="2">
    <location>
        <begin position="88"/>
        <end position="233"/>
    </location>
</feature>
<dbReference type="GO" id="GO:0005634">
    <property type="term" value="C:nucleus"/>
    <property type="evidence" value="ECO:0007669"/>
    <property type="project" value="TreeGrafter"/>
</dbReference>
<evidence type="ECO:0000313" key="3">
    <source>
        <dbReference type="EMBL" id="KAI7840000.1"/>
    </source>
</evidence>
<comment type="caution">
    <text evidence="3">The sequence shown here is derived from an EMBL/GenBank/DDBJ whole genome shotgun (WGS) entry which is preliminary data.</text>
</comment>
<dbReference type="GO" id="GO:0042645">
    <property type="term" value="C:mitochondrial nucleoid"/>
    <property type="evidence" value="ECO:0007669"/>
    <property type="project" value="TreeGrafter"/>
</dbReference>
<dbReference type="Gene3D" id="2.60.40.1470">
    <property type="entry name" value="ApaG domain"/>
    <property type="match status" value="1"/>
</dbReference>
<proteinExistence type="predicted"/>
<dbReference type="InterPro" id="IPR007474">
    <property type="entry name" value="ApaG_domain"/>
</dbReference>
<feature type="compositionally biased region" description="Gly residues" evidence="1">
    <location>
        <begin position="236"/>
        <end position="248"/>
    </location>
</feature>
<dbReference type="PROSITE" id="PS51087">
    <property type="entry name" value="APAG"/>
    <property type="match status" value="1"/>
</dbReference>
<keyword evidence="4" id="KW-1185">Reference proteome</keyword>
<name>A0AAD5DQ85_9CHLO</name>
<dbReference type="PANTHER" id="PTHR14289:SF16">
    <property type="entry name" value="POLYMERASE DELTA-INTERACTING PROTEIN 2"/>
    <property type="match status" value="1"/>
</dbReference>
<dbReference type="GO" id="GO:0070987">
    <property type="term" value="P:error-free translesion synthesis"/>
    <property type="evidence" value="ECO:0007669"/>
    <property type="project" value="TreeGrafter"/>
</dbReference>
<dbReference type="InterPro" id="IPR036767">
    <property type="entry name" value="ApaG_sf"/>
</dbReference>
<protein>
    <recommendedName>
        <fullName evidence="2">ApaG domain-containing protein</fullName>
    </recommendedName>
</protein>
<gene>
    <name evidence="3" type="ORF">COHA_006265</name>
</gene>
<dbReference type="Pfam" id="PF04379">
    <property type="entry name" value="DUF525"/>
    <property type="match status" value="1"/>
</dbReference>
<sequence>MSSKTVRTLYRLFLRQARALERQGLQELPIRAPVNLEAWMGGPQHEWAPPRDEFYLQSFKRLVPWAAQAFESLRLLADQVALDEATSSCTTEGVHVEVSTAHMGSQADLDPLYDEDDSGAPEKHYWTYRIRVSNVGSETVQLLARHWIISDPQGTVVAEVPKGSRGVVGCTPLIKPGDCFQYYSGTDLETPGGSMRGSFQMAVVDPKKPHTEWLRTFDAEVAPFPFIMPGSSRSGGSSGSSSGSGGGR</sequence>
<organism evidence="3 4">
    <name type="scientific">Chlorella ohadii</name>
    <dbReference type="NCBI Taxonomy" id="2649997"/>
    <lineage>
        <taxon>Eukaryota</taxon>
        <taxon>Viridiplantae</taxon>
        <taxon>Chlorophyta</taxon>
        <taxon>core chlorophytes</taxon>
        <taxon>Trebouxiophyceae</taxon>
        <taxon>Chlorellales</taxon>
        <taxon>Chlorellaceae</taxon>
        <taxon>Chlorella clade</taxon>
        <taxon>Chlorella</taxon>
    </lineage>
</organism>
<dbReference type="PANTHER" id="PTHR14289">
    <property type="entry name" value="F-BOX ONLY PROTEIN 3"/>
    <property type="match status" value="1"/>
</dbReference>
<accession>A0AAD5DQ85</accession>
<dbReference type="SUPFAM" id="SSF110069">
    <property type="entry name" value="ApaG-like"/>
    <property type="match status" value="1"/>
</dbReference>
<evidence type="ECO:0000313" key="4">
    <source>
        <dbReference type="Proteomes" id="UP001205105"/>
    </source>
</evidence>
<evidence type="ECO:0000259" key="2">
    <source>
        <dbReference type="PROSITE" id="PS51087"/>
    </source>
</evidence>
<dbReference type="EMBL" id="JADXDR010000087">
    <property type="protein sequence ID" value="KAI7840000.1"/>
    <property type="molecule type" value="Genomic_DNA"/>
</dbReference>
<dbReference type="Proteomes" id="UP001205105">
    <property type="component" value="Unassembled WGS sequence"/>
</dbReference>
<dbReference type="AlphaFoldDB" id="A0AAD5DQ85"/>
<feature type="region of interest" description="Disordered" evidence="1">
    <location>
        <begin position="228"/>
        <end position="248"/>
    </location>
</feature>